<feature type="domain" description="Transposase IS116/IS110/IS902 C-terminal" evidence="2">
    <location>
        <begin position="224"/>
        <end position="301"/>
    </location>
</feature>
<dbReference type="EMBL" id="JAKZHW010000001">
    <property type="protein sequence ID" value="MCH8614858.1"/>
    <property type="molecule type" value="Genomic_DNA"/>
</dbReference>
<keyword evidence="4" id="KW-1185">Reference proteome</keyword>
<dbReference type="PANTHER" id="PTHR33055">
    <property type="entry name" value="TRANSPOSASE FOR INSERTION SEQUENCE ELEMENT IS1111A"/>
    <property type="match status" value="1"/>
</dbReference>
<dbReference type="InterPro" id="IPR047650">
    <property type="entry name" value="Transpos_IS110"/>
</dbReference>
<protein>
    <submittedName>
        <fullName evidence="3">IS110 family transposase</fullName>
    </submittedName>
</protein>
<organism evidence="3 4">
    <name type="scientific">Sphingomonas telluris</name>
    <dbReference type="NCBI Taxonomy" id="2907998"/>
    <lineage>
        <taxon>Bacteria</taxon>
        <taxon>Pseudomonadati</taxon>
        <taxon>Pseudomonadota</taxon>
        <taxon>Alphaproteobacteria</taxon>
        <taxon>Sphingomonadales</taxon>
        <taxon>Sphingomonadaceae</taxon>
        <taxon>Sphingomonas</taxon>
    </lineage>
</organism>
<dbReference type="InterPro" id="IPR002525">
    <property type="entry name" value="Transp_IS110-like_N"/>
</dbReference>
<evidence type="ECO:0000259" key="2">
    <source>
        <dbReference type="Pfam" id="PF02371"/>
    </source>
</evidence>
<dbReference type="Proteomes" id="UP001203058">
    <property type="component" value="Unassembled WGS sequence"/>
</dbReference>
<dbReference type="Pfam" id="PF02371">
    <property type="entry name" value="Transposase_20"/>
    <property type="match status" value="1"/>
</dbReference>
<gene>
    <name evidence="3" type="ORF">LZ016_01890</name>
</gene>
<evidence type="ECO:0000313" key="3">
    <source>
        <dbReference type="EMBL" id="MCH8614858.1"/>
    </source>
</evidence>
<reference evidence="3 4" key="1">
    <citation type="submission" date="2022-03" db="EMBL/GenBank/DDBJ databases">
        <authorList>
            <person name="Jo J.-H."/>
            <person name="Im W.-T."/>
        </authorList>
    </citation>
    <scope>NUCLEOTIDE SEQUENCE [LARGE SCALE GENOMIC DNA]</scope>
    <source>
        <strain evidence="3 4">SM33</strain>
    </source>
</reference>
<dbReference type="Pfam" id="PF01548">
    <property type="entry name" value="DEDD_Tnp_IS110"/>
    <property type="match status" value="1"/>
</dbReference>
<evidence type="ECO:0000259" key="1">
    <source>
        <dbReference type="Pfam" id="PF01548"/>
    </source>
</evidence>
<name>A0ABS9VIS2_9SPHN</name>
<dbReference type="PANTHER" id="PTHR33055:SF3">
    <property type="entry name" value="PUTATIVE TRANSPOSASE FOR IS117-RELATED"/>
    <property type="match status" value="1"/>
</dbReference>
<proteinExistence type="predicted"/>
<dbReference type="RefSeq" id="WP_241445472.1">
    <property type="nucleotide sequence ID" value="NZ_JAKZHW010000001.1"/>
</dbReference>
<accession>A0ABS9VIS2</accession>
<dbReference type="InterPro" id="IPR003346">
    <property type="entry name" value="Transposase_20"/>
</dbReference>
<sequence>MAKRLWAGLDVGVETTSICVINDAGEVVHDAVCPTKVTDVHRELAGLRRLRFARVSLEAGVGTALARGLRNFGYSVDIYETRQLSKFLRVRQNKTDAGDANGIAQAGRLGTRIVSKVYLKSLECQSLASRLSIRRHLVRTRVRTINMLCRQIEQFGGRIRNSRKGKDLRLKVEQQIRELFGKASSPLVEQLRSLLDQCEALCAWQEEIDKDLHRLAHEDELCCRLMQIPGVGPICALTFRGAIGEPDRFQNNAAVGCYFGLTPRLHQSGLTSRMGRISKRGNKAARALLVQAGVHFMRASRTDIELHAWASRIEQRRGRGRARVALARKLAVVMLAIWKSGQDYQPKLIEAA</sequence>
<dbReference type="NCBIfam" id="NF033542">
    <property type="entry name" value="transpos_IS110"/>
    <property type="match status" value="1"/>
</dbReference>
<comment type="caution">
    <text evidence="3">The sequence shown here is derived from an EMBL/GenBank/DDBJ whole genome shotgun (WGS) entry which is preliminary data.</text>
</comment>
<evidence type="ECO:0000313" key="4">
    <source>
        <dbReference type="Proteomes" id="UP001203058"/>
    </source>
</evidence>
<feature type="domain" description="Transposase IS110-like N-terminal" evidence="1">
    <location>
        <begin position="7"/>
        <end position="154"/>
    </location>
</feature>